<dbReference type="AlphaFoldDB" id="A0A1I7D4J9"/>
<name>A0A1I7D4J9_9ENTR</name>
<dbReference type="Pfam" id="PF01323">
    <property type="entry name" value="DSBA"/>
    <property type="match status" value="1"/>
</dbReference>
<dbReference type="InterPro" id="IPR036249">
    <property type="entry name" value="Thioredoxin-like_sf"/>
</dbReference>
<keyword evidence="3" id="KW-1185">Reference proteome</keyword>
<dbReference type="OrthoDB" id="9799122at2"/>
<sequence length="211" mass="23281">MLRIDLYTEITCPWCFVGLHRLDKVLRERFPELLAGIHHHPVLLLPDAPAAGLFIPDLLRTRYGVTDPKSAFARPEAEARASGFDLDLGRQRYAYPTQAAHAIILAARERGTQHQLAVAITDAYFLAARNIADAEVLADVAAAYGFSKDEARAIARDPTRHKWIEQEAANSTAAGVRSVPHFVFENRVAINGGRSEDEIATAIDNALRPFS</sequence>
<dbReference type="PANTHER" id="PTHR13887">
    <property type="entry name" value="GLUTATHIONE S-TRANSFERASE KAPPA"/>
    <property type="match status" value="1"/>
</dbReference>
<dbReference type="EMBL" id="FPAU01000004">
    <property type="protein sequence ID" value="SFU06527.1"/>
    <property type="molecule type" value="Genomic_DNA"/>
</dbReference>
<evidence type="ECO:0000313" key="3">
    <source>
        <dbReference type="Proteomes" id="UP000199187"/>
    </source>
</evidence>
<dbReference type="Proteomes" id="UP000199187">
    <property type="component" value="Unassembled WGS sequence"/>
</dbReference>
<dbReference type="RefSeq" id="WP_090123476.1">
    <property type="nucleotide sequence ID" value="NZ_CP045300.1"/>
</dbReference>
<dbReference type="Gene3D" id="3.40.30.10">
    <property type="entry name" value="Glutaredoxin"/>
    <property type="match status" value="1"/>
</dbReference>
<accession>A0A1I7D4J9</accession>
<reference evidence="3" key="1">
    <citation type="submission" date="2016-10" db="EMBL/GenBank/DDBJ databases">
        <authorList>
            <person name="Varghese N."/>
            <person name="Submissions S."/>
        </authorList>
    </citation>
    <scope>NUCLEOTIDE SEQUENCE [LARGE SCALE GENOMIC DNA]</scope>
    <source>
        <strain evidence="3">Ah-143</strain>
    </source>
</reference>
<gene>
    <name evidence="2" type="ORF">SAMN05192562_104393</name>
</gene>
<protein>
    <submittedName>
        <fullName evidence="2">Predicted dithiol-disulfide isomerase, DsbA family</fullName>
    </submittedName>
</protein>
<keyword evidence="2" id="KW-0413">Isomerase</keyword>
<dbReference type="SUPFAM" id="SSF52833">
    <property type="entry name" value="Thioredoxin-like"/>
    <property type="match status" value="1"/>
</dbReference>
<proteinExistence type="predicted"/>
<dbReference type="PANTHER" id="PTHR13887:SF41">
    <property type="entry name" value="THIOREDOXIN SUPERFAMILY PROTEIN"/>
    <property type="match status" value="1"/>
</dbReference>
<dbReference type="GO" id="GO:0016491">
    <property type="term" value="F:oxidoreductase activity"/>
    <property type="evidence" value="ECO:0007669"/>
    <property type="project" value="InterPro"/>
</dbReference>
<evidence type="ECO:0000313" key="2">
    <source>
        <dbReference type="EMBL" id="SFU06527.1"/>
    </source>
</evidence>
<dbReference type="InterPro" id="IPR001853">
    <property type="entry name" value="DSBA-like_thioredoxin_dom"/>
</dbReference>
<dbReference type="CDD" id="cd03024">
    <property type="entry name" value="DsbA_FrnE"/>
    <property type="match status" value="1"/>
</dbReference>
<feature type="domain" description="DSBA-like thioredoxin" evidence="1">
    <location>
        <begin position="4"/>
        <end position="203"/>
    </location>
</feature>
<organism evidence="2 3">
    <name type="scientific">Kosakonia arachidis</name>
    <dbReference type="NCBI Taxonomy" id="551989"/>
    <lineage>
        <taxon>Bacteria</taxon>
        <taxon>Pseudomonadati</taxon>
        <taxon>Pseudomonadota</taxon>
        <taxon>Gammaproteobacteria</taxon>
        <taxon>Enterobacterales</taxon>
        <taxon>Enterobacteriaceae</taxon>
        <taxon>Kosakonia</taxon>
    </lineage>
</organism>
<dbReference type="GO" id="GO:0016853">
    <property type="term" value="F:isomerase activity"/>
    <property type="evidence" value="ECO:0007669"/>
    <property type="project" value="UniProtKB-KW"/>
</dbReference>
<evidence type="ECO:0000259" key="1">
    <source>
        <dbReference type="Pfam" id="PF01323"/>
    </source>
</evidence>